<comment type="similarity">
    <text evidence="2 13">Belongs to the SUA5 family.</text>
</comment>
<gene>
    <name evidence="15" type="ORF">SAMN04488518_102164</name>
</gene>
<evidence type="ECO:0000256" key="1">
    <source>
        <dbReference type="ARBA" id="ARBA00004496"/>
    </source>
</evidence>
<accession>A0A1I3WSB5</accession>
<evidence type="ECO:0000259" key="14">
    <source>
        <dbReference type="PROSITE" id="PS51163"/>
    </source>
</evidence>
<comment type="caution">
    <text evidence="15">The sequence shown here is derived from an EMBL/GenBank/DDBJ whole genome shotgun (WGS) entry which is preliminary data.</text>
</comment>
<evidence type="ECO:0000256" key="6">
    <source>
        <dbReference type="ARBA" id="ARBA00022679"/>
    </source>
</evidence>
<evidence type="ECO:0000256" key="7">
    <source>
        <dbReference type="ARBA" id="ARBA00022694"/>
    </source>
</evidence>
<keyword evidence="9 13" id="KW-0547">Nucleotide-binding</keyword>
<keyword evidence="8 13" id="KW-0548">Nucleotidyltransferase</keyword>
<feature type="domain" description="YrdC-like" evidence="14">
    <location>
        <begin position="16"/>
        <end position="203"/>
    </location>
</feature>
<evidence type="ECO:0000256" key="10">
    <source>
        <dbReference type="ARBA" id="ARBA00022840"/>
    </source>
</evidence>
<dbReference type="PROSITE" id="PS51163">
    <property type="entry name" value="YRDC"/>
    <property type="match status" value="1"/>
</dbReference>
<dbReference type="InterPro" id="IPR050156">
    <property type="entry name" value="TC-AMP_synthase_SUA5"/>
</dbReference>
<dbReference type="SUPFAM" id="SSF55821">
    <property type="entry name" value="YrdC/RibB"/>
    <property type="match status" value="1"/>
</dbReference>
<evidence type="ECO:0000313" key="15">
    <source>
        <dbReference type="EMBL" id="SFK10544.1"/>
    </source>
</evidence>
<organism evidence="15 16">
    <name type="scientific">Pseudovibrio ascidiaceicola</name>
    <dbReference type="NCBI Taxonomy" id="285279"/>
    <lineage>
        <taxon>Bacteria</taxon>
        <taxon>Pseudomonadati</taxon>
        <taxon>Pseudomonadota</taxon>
        <taxon>Alphaproteobacteria</taxon>
        <taxon>Hyphomicrobiales</taxon>
        <taxon>Stappiaceae</taxon>
        <taxon>Pseudovibrio</taxon>
    </lineage>
</organism>
<dbReference type="EMBL" id="FOSK01000002">
    <property type="protein sequence ID" value="SFK10544.1"/>
    <property type="molecule type" value="Genomic_DNA"/>
</dbReference>
<keyword evidence="10 13" id="KW-0067">ATP-binding</keyword>
<evidence type="ECO:0000256" key="12">
    <source>
        <dbReference type="ARBA" id="ARBA00048366"/>
    </source>
</evidence>
<dbReference type="Pfam" id="PF01300">
    <property type="entry name" value="Sua5_yciO_yrdC"/>
    <property type="match status" value="1"/>
</dbReference>
<comment type="function">
    <text evidence="13">Required for the formation of a threonylcarbamoyl group on adenosine at position 37 (t(6)A37) in tRNAs that read codons beginning with adenine.</text>
</comment>
<dbReference type="InterPro" id="IPR017945">
    <property type="entry name" value="DHBP_synth_RibB-like_a/b_dom"/>
</dbReference>
<evidence type="ECO:0000256" key="3">
    <source>
        <dbReference type="ARBA" id="ARBA00012584"/>
    </source>
</evidence>
<sequence length="333" mass="35161">MKLWRLNPSDTQLEDTQIFQDICGALSDGKLVAIPTETVYGLAADATNGKACAGIYEAKGRPSFNPLISHIDSLEAAQTHAFFDERALKLAEAFWPGPLTLVLPKRPTSPVSDLAVAGLETIALRVPRSEVMRALCKHTGRPLAAPSANLSGRISGTTAEDVINDLKDHLSYLIDSGATSVGVESTIVSLVGDRPTLLRPGGLAREDIEAVLGETLVRAGTDDSAPMAPGMLTSHYAPNSHIRLNAEDVAEGEALITFGADLPEGSDKAAKLVPLSDSKDLTEAAARLFTALRQADLGENGKIAVMPIPHHGLGEAINDRLARAAAPRDSRLS</sequence>
<evidence type="ECO:0000256" key="4">
    <source>
        <dbReference type="ARBA" id="ARBA00015492"/>
    </source>
</evidence>
<dbReference type="Pfam" id="PF03481">
    <property type="entry name" value="Sua5_C"/>
    <property type="match status" value="1"/>
</dbReference>
<dbReference type="RefSeq" id="WP_093517304.1">
    <property type="nucleotide sequence ID" value="NZ_FOSK01000002.1"/>
</dbReference>
<comment type="catalytic activity">
    <reaction evidence="12 13">
        <text>L-threonine + hydrogencarbonate + ATP = L-threonylcarbamoyladenylate + diphosphate + H2O</text>
        <dbReference type="Rhea" id="RHEA:36407"/>
        <dbReference type="ChEBI" id="CHEBI:15377"/>
        <dbReference type="ChEBI" id="CHEBI:17544"/>
        <dbReference type="ChEBI" id="CHEBI:30616"/>
        <dbReference type="ChEBI" id="CHEBI:33019"/>
        <dbReference type="ChEBI" id="CHEBI:57926"/>
        <dbReference type="ChEBI" id="CHEBI:73682"/>
        <dbReference type="EC" id="2.7.7.87"/>
    </reaction>
</comment>
<keyword evidence="5 13" id="KW-0963">Cytoplasm</keyword>
<dbReference type="Gene3D" id="3.40.50.11030">
    <property type="entry name" value="Threonylcarbamoyl-AMP synthase, C-terminal domain"/>
    <property type="match status" value="1"/>
</dbReference>
<dbReference type="InterPro" id="IPR010923">
    <property type="entry name" value="T(6)A37_SUA5"/>
</dbReference>
<dbReference type="NCBIfam" id="TIGR00057">
    <property type="entry name" value="L-threonylcarbamoyladenylate synthase"/>
    <property type="match status" value="1"/>
</dbReference>
<keyword evidence="7 13" id="KW-0819">tRNA processing</keyword>
<reference evidence="15 16" key="1">
    <citation type="submission" date="2016-10" db="EMBL/GenBank/DDBJ databases">
        <authorList>
            <person name="Varghese N."/>
            <person name="Submissions S."/>
        </authorList>
    </citation>
    <scope>NUCLEOTIDE SEQUENCE [LARGE SCALE GENOMIC DNA]</scope>
    <source>
        <strain evidence="15 16">DSM 16392</strain>
    </source>
</reference>
<evidence type="ECO:0000313" key="16">
    <source>
        <dbReference type="Proteomes" id="UP000199598"/>
    </source>
</evidence>
<evidence type="ECO:0000256" key="9">
    <source>
        <dbReference type="ARBA" id="ARBA00022741"/>
    </source>
</evidence>
<dbReference type="PANTHER" id="PTHR17490:SF16">
    <property type="entry name" value="THREONYLCARBAMOYL-AMP SYNTHASE"/>
    <property type="match status" value="1"/>
</dbReference>
<protein>
    <recommendedName>
        <fullName evidence="4 13">Threonylcarbamoyl-AMP synthase</fullName>
        <shortName evidence="13">TC-AMP synthase</shortName>
        <ecNumber evidence="3 13">2.7.7.87</ecNumber>
    </recommendedName>
    <alternativeName>
        <fullName evidence="11 13">L-threonylcarbamoyladenylate synthase</fullName>
    </alternativeName>
</protein>
<dbReference type="Proteomes" id="UP000199598">
    <property type="component" value="Unassembled WGS sequence"/>
</dbReference>
<evidence type="ECO:0000256" key="2">
    <source>
        <dbReference type="ARBA" id="ARBA00007663"/>
    </source>
</evidence>
<dbReference type="EC" id="2.7.7.87" evidence="3 13"/>
<proteinExistence type="inferred from homology"/>
<dbReference type="InterPro" id="IPR006070">
    <property type="entry name" value="Sua5-like_dom"/>
</dbReference>
<evidence type="ECO:0000256" key="11">
    <source>
        <dbReference type="ARBA" id="ARBA00029774"/>
    </source>
</evidence>
<keyword evidence="16" id="KW-1185">Reference proteome</keyword>
<dbReference type="PIRSF" id="PIRSF004930">
    <property type="entry name" value="Tln_factor_SUA5"/>
    <property type="match status" value="1"/>
</dbReference>
<keyword evidence="6 13" id="KW-0808">Transferase</keyword>
<dbReference type="InterPro" id="IPR038385">
    <property type="entry name" value="Sua5/YwlC_C"/>
</dbReference>
<evidence type="ECO:0000256" key="8">
    <source>
        <dbReference type="ARBA" id="ARBA00022695"/>
    </source>
</evidence>
<evidence type="ECO:0000256" key="13">
    <source>
        <dbReference type="PIRNR" id="PIRNR004930"/>
    </source>
</evidence>
<dbReference type="InterPro" id="IPR005145">
    <property type="entry name" value="Sua5_C"/>
</dbReference>
<dbReference type="Gene3D" id="3.90.870.10">
    <property type="entry name" value="DHBP synthase"/>
    <property type="match status" value="1"/>
</dbReference>
<dbReference type="PANTHER" id="PTHR17490">
    <property type="entry name" value="SUA5"/>
    <property type="match status" value="1"/>
</dbReference>
<evidence type="ECO:0000256" key="5">
    <source>
        <dbReference type="ARBA" id="ARBA00022490"/>
    </source>
</evidence>
<name>A0A1I3WSB5_9HYPH</name>
<comment type="subcellular location">
    <subcellularLocation>
        <location evidence="1 13">Cytoplasm</location>
    </subcellularLocation>
</comment>